<evidence type="ECO:0000256" key="7">
    <source>
        <dbReference type="ARBA" id="ARBA00023065"/>
    </source>
</evidence>
<evidence type="ECO:0000256" key="8">
    <source>
        <dbReference type="ARBA" id="ARBA00023077"/>
    </source>
</evidence>
<dbReference type="InterPro" id="IPR039426">
    <property type="entry name" value="TonB-dep_rcpt-like"/>
</dbReference>
<evidence type="ECO:0000256" key="12">
    <source>
        <dbReference type="RuleBase" id="RU003357"/>
    </source>
</evidence>
<dbReference type="eggNOG" id="COG4771">
    <property type="taxonomic scope" value="Bacteria"/>
</dbReference>
<evidence type="ECO:0000256" key="4">
    <source>
        <dbReference type="ARBA" id="ARBA00022496"/>
    </source>
</evidence>
<dbReference type="STRING" id="2518989.IMCC3088_2535"/>
<comment type="subcellular location">
    <subcellularLocation>
        <location evidence="1 11">Cell outer membrane</location>
        <topology evidence="1 11">Multi-pass membrane protein</topology>
    </subcellularLocation>
</comment>
<evidence type="ECO:0000259" key="13">
    <source>
        <dbReference type="Pfam" id="PF00593"/>
    </source>
</evidence>
<dbReference type="Proteomes" id="UP000005615">
    <property type="component" value="Unassembled WGS sequence"/>
</dbReference>
<keyword evidence="9 11" id="KW-0472">Membrane</keyword>
<keyword evidence="3 11" id="KW-1134">Transmembrane beta strand</keyword>
<dbReference type="PROSITE" id="PS52016">
    <property type="entry name" value="TONB_DEPENDENT_REC_3"/>
    <property type="match status" value="1"/>
</dbReference>
<evidence type="ECO:0000313" key="15">
    <source>
        <dbReference type="EMBL" id="EGG28802.1"/>
    </source>
</evidence>
<comment type="similarity">
    <text evidence="11 12">Belongs to the TonB-dependent receptor family.</text>
</comment>
<dbReference type="Pfam" id="PF07715">
    <property type="entry name" value="Plug"/>
    <property type="match status" value="1"/>
</dbReference>
<proteinExistence type="inferred from homology"/>
<evidence type="ECO:0000256" key="3">
    <source>
        <dbReference type="ARBA" id="ARBA00022452"/>
    </source>
</evidence>
<evidence type="ECO:0000256" key="9">
    <source>
        <dbReference type="ARBA" id="ARBA00023136"/>
    </source>
</evidence>
<evidence type="ECO:0000256" key="2">
    <source>
        <dbReference type="ARBA" id="ARBA00022448"/>
    </source>
</evidence>
<dbReference type="AlphaFoldDB" id="F3L4D4"/>
<keyword evidence="2 11" id="KW-0813">Transport</keyword>
<dbReference type="GO" id="GO:0009279">
    <property type="term" value="C:cell outer membrane"/>
    <property type="evidence" value="ECO:0007669"/>
    <property type="project" value="UniProtKB-SubCell"/>
</dbReference>
<reference evidence="15 16" key="1">
    <citation type="journal article" date="2011" name="J. Bacteriol.">
        <title>Genome sequence of strain IMCC3088, a proteorhodopsin-containing marine bacterium belonging to the OM60/NOR5 clade.</title>
        <authorList>
            <person name="Jang Y."/>
            <person name="Oh H.M."/>
            <person name="Kang I."/>
            <person name="Lee K."/>
            <person name="Yang S.J."/>
            <person name="Cho J.C."/>
        </authorList>
    </citation>
    <scope>NUCLEOTIDE SEQUENCE [LARGE SCALE GENOMIC DNA]</scope>
    <source>
        <strain evidence="15 16">IMCC3088</strain>
    </source>
</reference>
<protein>
    <submittedName>
        <fullName evidence="15">TonB-dependent receptor</fullName>
    </submittedName>
</protein>
<keyword evidence="7" id="KW-0406">Ion transport</keyword>
<comment type="caution">
    <text evidence="15">The sequence shown here is derived from an EMBL/GenBank/DDBJ whole genome shotgun (WGS) entry which is preliminary data.</text>
</comment>
<dbReference type="InterPro" id="IPR036942">
    <property type="entry name" value="Beta-barrel_TonB_sf"/>
</dbReference>
<dbReference type="PANTHER" id="PTHR32552:SF81">
    <property type="entry name" value="TONB-DEPENDENT OUTER MEMBRANE RECEPTOR"/>
    <property type="match status" value="1"/>
</dbReference>
<dbReference type="InterPro" id="IPR012910">
    <property type="entry name" value="Plug_dom"/>
</dbReference>
<keyword evidence="16" id="KW-1185">Reference proteome</keyword>
<dbReference type="InterPro" id="IPR000531">
    <property type="entry name" value="Beta-barrel_TonB"/>
</dbReference>
<gene>
    <name evidence="15" type="ORF">IMCC3088_2535</name>
</gene>
<keyword evidence="10 11" id="KW-0998">Cell outer membrane</keyword>
<evidence type="ECO:0000256" key="11">
    <source>
        <dbReference type="PROSITE-ProRule" id="PRU01360"/>
    </source>
</evidence>
<dbReference type="Pfam" id="PF00593">
    <property type="entry name" value="TonB_dep_Rec_b-barrel"/>
    <property type="match status" value="1"/>
</dbReference>
<keyword evidence="5 11" id="KW-0812">Transmembrane</keyword>
<keyword evidence="6" id="KW-0408">Iron</keyword>
<evidence type="ECO:0000259" key="14">
    <source>
        <dbReference type="Pfam" id="PF07715"/>
    </source>
</evidence>
<dbReference type="PANTHER" id="PTHR32552">
    <property type="entry name" value="FERRICHROME IRON RECEPTOR-RELATED"/>
    <property type="match status" value="1"/>
</dbReference>
<accession>F3L4D4</accession>
<dbReference type="EMBL" id="AEIG01000081">
    <property type="protein sequence ID" value="EGG28802.1"/>
    <property type="molecule type" value="Genomic_DNA"/>
</dbReference>
<evidence type="ECO:0000313" key="16">
    <source>
        <dbReference type="Proteomes" id="UP000005615"/>
    </source>
</evidence>
<keyword evidence="4" id="KW-0410">Iron transport</keyword>
<keyword evidence="8 12" id="KW-0798">TonB box</keyword>
<evidence type="ECO:0000256" key="1">
    <source>
        <dbReference type="ARBA" id="ARBA00004571"/>
    </source>
</evidence>
<dbReference type="CDD" id="cd01347">
    <property type="entry name" value="ligand_gated_channel"/>
    <property type="match status" value="1"/>
</dbReference>
<keyword evidence="15" id="KW-0675">Receptor</keyword>
<name>F3L4D4_9GAMM</name>
<sequence>MATMSPAIAQQAAKGFVLEEVIVTAQKRSESSQDVPISIQAFGAESIEKLGATELFDLAASAPSLSVGGIPGSNTQSGLRGVVDFARNIGIDARMGVYIDGVYQGRSSTANQPLLGLESVEILRGPQGTLFGKNTVSGAINLNTRKASEDFMGELKAGIGNEGYWTGSGYLSGPLSETVFASIAYTKQERDGLFNNVVLGKEVGDWAQEGARAQLRFLPSDQLEMVFAADWGKSSNEAPVFTTAARPAFESGKDDELDEVDFWGTALTVNYSTDSGYTVSSISAYRENKYYLYGDEDFTPAVDAFQTTFDEDSDQFSQEFRIVSPESEDFDWVAGLYYFESSVATGRNLLFGAPVLPSQALSGTIAIPSVVDVTSYAAYVQGNYRFADKWELTAGLRYTDEEKDFDFNQVNAPSDPATGAVVLEVGLGLPAATAAFLASQAPGALFNAFNLSYQDKYSDSHVSPTIGLNYKLNDSVMYYAKYSRGYQSGGFNGDFNPYLPAIQFDSEYVDAFEVGVKSTSADGKLRVNADVFVQKFSDFQLFQSVPVGNTNVQIVSNAGEATSQGVELETVWLPSDSLQLTVNATYLDATYDKFENPISAVDPTQPKDFNGNDLNYAPKTKLYAGLQYAQPVGSAGELIFNLDYTYQDDLYTNNTNTDIVLVPSYDLWNARVSYTPTNNQWQVSAWVRNLTDEEYIVNHSQTALTAVERNIWGMPRLFGVEVKYNLGQ</sequence>
<organism evidence="15 16">
    <name type="scientific">Aequoribacter fuscus</name>
    <dbReference type="NCBI Taxonomy" id="2518989"/>
    <lineage>
        <taxon>Bacteria</taxon>
        <taxon>Pseudomonadati</taxon>
        <taxon>Pseudomonadota</taxon>
        <taxon>Gammaproteobacteria</taxon>
        <taxon>Cellvibrionales</taxon>
        <taxon>Halieaceae</taxon>
        <taxon>Aequoribacter</taxon>
    </lineage>
</organism>
<feature type="domain" description="TonB-dependent receptor-like beta-barrel" evidence="13">
    <location>
        <begin position="247"/>
        <end position="690"/>
    </location>
</feature>
<evidence type="ECO:0000256" key="6">
    <source>
        <dbReference type="ARBA" id="ARBA00023004"/>
    </source>
</evidence>
<dbReference type="Gene3D" id="2.40.170.20">
    <property type="entry name" value="TonB-dependent receptor, beta-barrel domain"/>
    <property type="match status" value="1"/>
</dbReference>
<feature type="domain" description="TonB-dependent receptor plug" evidence="14">
    <location>
        <begin position="33"/>
        <end position="139"/>
    </location>
</feature>
<dbReference type="SUPFAM" id="SSF56935">
    <property type="entry name" value="Porins"/>
    <property type="match status" value="1"/>
</dbReference>
<dbReference type="GO" id="GO:0006826">
    <property type="term" value="P:iron ion transport"/>
    <property type="evidence" value="ECO:0007669"/>
    <property type="project" value="UniProtKB-KW"/>
</dbReference>
<evidence type="ECO:0000256" key="10">
    <source>
        <dbReference type="ARBA" id="ARBA00023237"/>
    </source>
</evidence>
<evidence type="ECO:0000256" key="5">
    <source>
        <dbReference type="ARBA" id="ARBA00022692"/>
    </source>
</evidence>